<dbReference type="RefSeq" id="WP_308454831.1">
    <property type="nucleotide sequence ID" value="NZ_JAJEQR010000066.1"/>
</dbReference>
<protein>
    <submittedName>
        <fullName evidence="1">Uncharacterized protein</fullName>
    </submittedName>
</protein>
<comment type="caution">
    <text evidence="1">The sequence shown here is derived from an EMBL/GenBank/DDBJ whole genome shotgun (WGS) entry which is preliminary data.</text>
</comment>
<keyword evidence="2" id="KW-1185">Reference proteome</keyword>
<proteinExistence type="predicted"/>
<name>A0AAE3ECQ9_9FIRM</name>
<sequence>MSTETLKDKVIFGRSVTEETMVVSYSTSCKIMEQSTIKITKRSLTGIQTGYKKLDLSDQKKKDTCRKLNKMMGGY</sequence>
<dbReference type="AlphaFoldDB" id="A0AAE3ECQ9"/>
<organism evidence="1 2">
    <name type="scientific">Hominifimenecus microfluidus</name>
    <dbReference type="NCBI Taxonomy" id="2885348"/>
    <lineage>
        <taxon>Bacteria</taxon>
        <taxon>Bacillati</taxon>
        <taxon>Bacillota</taxon>
        <taxon>Clostridia</taxon>
        <taxon>Lachnospirales</taxon>
        <taxon>Lachnospiraceae</taxon>
        <taxon>Hominifimenecus</taxon>
    </lineage>
</organism>
<gene>
    <name evidence="1" type="ORF">LKD81_15740</name>
</gene>
<accession>A0AAE3ECQ9</accession>
<reference evidence="1" key="1">
    <citation type="submission" date="2021-10" db="EMBL/GenBank/DDBJ databases">
        <title>Anaerobic single-cell dispensing facilitates the cultivation of human gut bacteria.</title>
        <authorList>
            <person name="Afrizal A."/>
        </authorList>
    </citation>
    <scope>NUCLEOTIDE SEQUENCE</scope>
    <source>
        <strain evidence="1">CLA-AA-H215</strain>
    </source>
</reference>
<dbReference type="EMBL" id="JAJEQR010000066">
    <property type="protein sequence ID" value="MCC2232424.1"/>
    <property type="molecule type" value="Genomic_DNA"/>
</dbReference>
<dbReference type="Proteomes" id="UP001198182">
    <property type="component" value="Unassembled WGS sequence"/>
</dbReference>
<evidence type="ECO:0000313" key="2">
    <source>
        <dbReference type="Proteomes" id="UP001198182"/>
    </source>
</evidence>
<evidence type="ECO:0000313" key="1">
    <source>
        <dbReference type="EMBL" id="MCC2232424.1"/>
    </source>
</evidence>